<sequence>MMSSGSFAAATGPFPYEAGAATGIGPNPGPGTGSGFGIHSHHQQPLPLDDTSVAEPIILDSTIPLPGPSTSQPPHKFNPFNTTQQQRQQNGHDITATLQLQLQQLQATLTQALSERDAARLSLATLRNELYNARQVEKRLRIERDEARAQVSFLKQERTQVRQTEVRLRRERNEARVALALAVQAQGGKLKGVGSLGKAQGGMKGIELFLGTGTRTAKMQGAMSGARAPEAHGQGIPGQQQLPQEPLVQQASGQAQAGAGAAAAVVLEGVSGAVTDFGLPLQQGFGADMDQQLEEFLIMHGVDSREASPVQQVPTPPGMGYGHEAGAGGQFEMMQS</sequence>
<accession>A0AAE0JGP5</accession>
<reference evidence="3" key="1">
    <citation type="journal article" date="2023" name="Mol. Phylogenet. Evol.">
        <title>Genome-scale phylogeny and comparative genomics of the fungal order Sordariales.</title>
        <authorList>
            <person name="Hensen N."/>
            <person name="Bonometti L."/>
            <person name="Westerberg I."/>
            <person name="Brannstrom I.O."/>
            <person name="Guillou S."/>
            <person name="Cros-Aarteil S."/>
            <person name="Calhoun S."/>
            <person name="Haridas S."/>
            <person name="Kuo A."/>
            <person name="Mondo S."/>
            <person name="Pangilinan J."/>
            <person name="Riley R."/>
            <person name="LaButti K."/>
            <person name="Andreopoulos B."/>
            <person name="Lipzen A."/>
            <person name="Chen C."/>
            <person name="Yan M."/>
            <person name="Daum C."/>
            <person name="Ng V."/>
            <person name="Clum A."/>
            <person name="Steindorff A."/>
            <person name="Ohm R.A."/>
            <person name="Martin F."/>
            <person name="Silar P."/>
            <person name="Natvig D.O."/>
            <person name="Lalanne C."/>
            <person name="Gautier V."/>
            <person name="Ament-Velasquez S.L."/>
            <person name="Kruys A."/>
            <person name="Hutchinson M.I."/>
            <person name="Powell A.J."/>
            <person name="Barry K."/>
            <person name="Miller A.N."/>
            <person name="Grigoriev I.V."/>
            <person name="Debuchy R."/>
            <person name="Gladieux P."/>
            <person name="Hiltunen Thoren M."/>
            <person name="Johannesson H."/>
        </authorList>
    </citation>
    <scope>NUCLEOTIDE SEQUENCE</scope>
    <source>
        <strain evidence="3">CBS 560.94</strain>
    </source>
</reference>
<organism evidence="3 4">
    <name type="scientific">Neurospora tetraspora</name>
    <dbReference type="NCBI Taxonomy" id="94610"/>
    <lineage>
        <taxon>Eukaryota</taxon>
        <taxon>Fungi</taxon>
        <taxon>Dikarya</taxon>
        <taxon>Ascomycota</taxon>
        <taxon>Pezizomycotina</taxon>
        <taxon>Sordariomycetes</taxon>
        <taxon>Sordariomycetidae</taxon>
        <taxon>Sordariales</taxon>
        <taxon>Sordariaceae</taxon>
        <taxon>Neurospora</taxon>
    </lineage>
</organism>
<gene>
    <name evidence="3" type="ORF">B0H65DRAFT_146345</name>
</gene>
<name>A0AAE0JGP5_9PEZI</name>
<feature type="coiled-coil region" evidence="1">
    <location>
        <begin position="95"/>
        <end position="174"/>
    </location>
</feature>
<keyword evidence="4" id="KW-1185">Reference proteome</keyword>
<feature type="region of interest" description="Disordered" evidence="2">
    <location>
        <begin position="20"/>
        <end position="48"/>
    </location>
</feature>
<reference evidence="3" key="2">
    <citation type="submission" date="2023-06" db="EMBL/GenBank/DDBJ databases">
        <authorList>
            <consortium name="Lawrence Berkeley National Laboratory"/>
            <person name="Haridas S."/>
            <person name="Hensen N."/>
            <person name="Bonometti L."/>
            <person name="Westerberg I."/>
            <person name="Brannstrom I.O."/>
            <person name="Guillou S."/>
            <person name="Cros-Aarteil S."/>
            <person name="Calhoun S."/>
            <person name="Kuo A."/>
            <person name="Mondo S."/>
            <person name="Pangilinan J."/>
            <person name="Riley R."/>
            <person name="Labutti K."/>
            <person name="Andreopoulos B."/>
            <person name="Lipzen A."/>
            <person name="Chen C."/>
            <person name="Yanf M."/>
            <person name="Daum C."/>
            <person name="Ng V."/>
            <person name="Clum A."/>
            <person name="Steindorff A."/>
            <person name="Ohm R."/>
            <person name="Martin F."/>
            <person name="Silar P."/>
            <person name="Natvig D."/>
            <person name="Lalanne C."/>
            <person name="Gautier V."/>
            <person name="Ament-Velasquez S.L."/>
            <person name="Kruys A."/>
            <person name="Hutchinson M.I."/>
            <person name="Powell A.J."/>
            <person name="Barry K."/>
            <person name="Miller A.N."/>
            <person name="Grigoriev I.V."/>
            <person name="Debuchy R."/>
            <person name="Gladieux P."/>
            <person name="Thoren M.H."/>
            <person name="Johannesson H."/>
        </authorList>
    </citation>
    <scope>NUCLEOTIDE SEQUENCE</scope>
    <source>
        <strain evidence="3">CBS 560.94</strain>
    </source>
</reference>
<comment type="caution">
    <text evidence="3">The sequence shown here is derived from an EMBL/GenBank/DDBJ whole genome shotgun (WGS) entry which is preliminary data.</text>
</comment>
<proteinExistence type="predicted"/>
<evidence type="ECO:0000313" key="4">
    <source>
        <dbReference type="Proteomes" id="UP001278500"/>
    </source>
</evidence>
<dbReference type="GeneID" id="87858166"/>
<dbReference type="EMBL" id="JAUEPP010000003">
    <property type="protein sequence ID" value="KAK3347321.1"/>
    <property type="molecule type" value="Genomic_DNA"/>
</dbReference>
<evidence type="ECO:0000256" key="1">
    <source>
        <dbReference type="SAM" id="Coils"/>
    </source>
</evidence>
<keyword evidence="1" id="KW-0175">Coiled coil</keyword>
<dbReference type="AlphaFoldDB" id="A0AAE0JGP5"/>
<evidence type="ECO:0000313" key="3">
    <source>
        <dbReference type="EMBL" id="KAK3347321.1"/>
    </source>
</evidence>
<protein>
    <submittedName>
        <fullName evidence="3">Uncharacterized protein</fullName>
    </submittedName>
</protein>
<dbReference type="Proteomes" id="UP001278500">
    <property type="component" value="Unassembled WGS sequence"/>
</dbReference>
<dbReference type="RefSeq" id="XP_062682403.1">
    <property type="nucleotide sequence ID" value="XM_062821012.1"/>
</dbReference>
<evidence type="ECO:0000256" key="2">
    <source>
        <dbReference type="SAM" id="MobiDB-lite"/>
    </source>
</evidence>